<proteinExistence type="predicted"/>
<dbReference type="InterPro" id="IPR026960">
    <property type="entry name" value="RVT-Znf"/>
</dbReference>
<dbReference type="AlphaFoldDB" id="A0A654FNA2"/>
<accession>A0A654FNA2</accession>
<gene>
    <name evidence="2" type="ORF">AN1_LOCUS17650</name>
</gene>
<dbReference type="EMBL" id="CACRSJ010000109">
    <property type="protein sequence ID" value="VYS62223.1"/>
    <property type="molecule type" value="Genomic_DNA"/>
</dbReference>
<dbReference type="ExpressionAtlas" id="A0A654FNA2">
    <property type="expression patterns" value="baseline"/>
</dbReference>
<reference evidence="2 3" key="1">
    <citation type="submission" date="2019-11" db="EMBL/GenBank/DDBJ databases">
        <authorList>
            <person name="Jiao W.-B."/>
            <person name="Schneeberger K."/>
        </authorList>
    </citation>
    <scope>NUCLEOTIDE SEQUENCE [LARGE SCALE GENOMIC DNA]</scope>
    <source>
        <strain evidence="3">cv. An-1</strain>
    </source>
</reference>
<dbReference type="Pfam" id="PF13966">
    <property type="entry name" value="zf-RVT"/>
    <property type="match status" value="1"/>
</dbReference>
<sequence length="156" mass="17987">MGGPEEKRRQKGLGSSYLAAYSCEVGFWGLQISPLCCLCSQSVETRDHLILTCGFSSSIWNMVQARLRLQPVQFRVWESLLSWIKLSTASSPSIIRKLVAQATVCAIWKQRNNLLHNLQDIPPSIIFKNIDREIINSINARCHRRKFRSLMRLWIR</sequence>
<evidence type="ECO:0000313" key="2">
    <source>
        <dbReference type="EMBL" id="VYS62223.1"/>
    </source>
</evidence>
<evidence type="ECO:0000259" key="1">
    <source>
        <dbReference type="Pfam" id="PF13966"/>
    </source>
</evidence>
<dbReference type="PROSITE" id="PS51257">
    <property type="entry name" value="PROKAR_LIPOPROTEIN"/>
    <property type="match status" value="1"/>
</dbReference>
<evidence type="ECO:0000313" key="3">
    <source>
        <dbReference type="Proteomes" id="UP000426265"/>
    </source>
</evidence>
<dbReference type="Proteomes" id="UP000426265">
    <property type="component" value="Unassembled WGS sequence"/>
</dbReference>
<protein>
    <recommendedName>
        <fullName evidence="1">Reverse transcriptase zinc-binding domain-containing protein</fullName>
    </recommendedName>
</protein>
<name>A0A654FNA2_ARATH</name>
<feature type="domain" description="Reverse transcriptase zinc-binding" evidence="1">
    <location>
        <begin position="28"/>
        <end position="60"/>
    </location>
</feature>
<organism evidence="2 3">
    <name type="scientific">Arabidopsis thaliana</name>
    <name type="common">Mouse-ear cress</name>
    <dbReference type="NCBI Taxonomy" id="3702"/>
    <lineage>
        <taxon>Eukaryota</taxon>
        <taxon>Viridiplantae</taxon>
        <taxon>Streptophyta</taxon>
        <taxon>Embryophyta</taxon>
        <taxon>Tracheophyta</taxon>
        <taxon>Spermatophyta</taxon>
        <taxon>Magnoliopsida</taxon>
        <taxon>eudicotyledons</taxon>
        <taxon>Gunneridae</taxon>
        <taxon>Pentapetalae</taxon>
        <taxon>rosids</taxon>
        <taxon>malvids</taxon>
        <taxon>Brassicales</taxon>
        <taxon>Brassicaceae</taxon>
        <taxon>Camelineae</taxon>
        <taxon>Arabidopsis</taxon>
    </lineage>
</organism>